<comment type="subunit">
    <text evidence="1">Homodimer.</text>
</comment>
<evidence type="ECO:0000313" key="6">
    <source>
        <dbReference type="Proteomes" id="UP001451571"/>
    </source>
</evidence>
<protein>
    <submittedName>
        <fullName evidence="5">Ureidoglycolate lyase</fullName>
        <ecNumber evidence="5">4.3.2.3</ecNumber>
    </submittedName>
</protein>
<keyword evidence="6" id="KW-1185">Reference proteome</keyword>
<reference evidence="5 6" key="1">
    <citation type="submission" date="2024-02" db="EMBL/GenBank/DDBJ databases">
        <title>Bacterial strain from lacustrine sediment.</title>
        <authorList>
            <person name="Petit C."/>
            <person name="Fadhlaoui K."/>
        </authorList>
    </citation>
    <scope>NUCLEOTIDE SEQUENCE [LARGE SCALE GENOMIC DNA]</scope>
    <source>
        <strain evidence="5 6">IPX-CK</strain>
    </source>
</reference>
<evidence type="ECO:0000256" key="3">
    <source>
        <dbReference type="ARBA" id="ARBA00023239"/>
    </source>
</evidence>
<accession>A0ABZ3EXT2</accession>
<dbReference type="InterPro" id="IPR007247">
    <property type="entry name" value="Ureidogly_lyase"/>
</dbReference>
<dbReference type="Proteomes" id="UP001451571">
    <property type="component" value="Chromosome"/>
</dbReference>
<evidence type="ECO:0000256" key="2">
    <source>
        <dbReference type="ARBA" id="ARBA00022631"/>
    </source>
</evidence>
<organism evidence="5 6">
    <name type="scientific">Kineothrix sedimenti</name>
    <dbReference type="NCBI Taxonomy" id="3123317"/>
    <lineage>
        <taxon>Bacteria</taxon>
        <taxon>Bacillati</taxon>
        <taxon>Bacillota</taxon>
        <taxon>Clostridia</taxon>
        <taxon>Lachnospirales</taxon>
        <taxon>Lachnospiraceae</taxon>
        <taxon>Kineothrix</taxon>
    </lineage>
</organism>
<evidence type="ECO:0000313" key="5">
    <source>
        <dbReference type="EMBL" id="XAH75054.1"/>
    </source>
</evidence>
<gene>
    <name evidence="5" type="ORF">V6984_04580</name>
</gene>
<keyword evidence="3 5" id="KW-0456">Lyase</keyword>
<comment type="catalytic activity">
    <reaction evidence="4">
        <text>(S)-ureidoglycolate = urea + glyoxylate</text>
        <dbReference type="Rhea" id="RHEA:11304"/>
        <dbReference type="ChEBI" id="CHEBI:16199"/>
        <dbReference type="ChEBI" id="CHEBI:36655"/>
        <dbReference type="ChEBI" id="CHEBI:57296"/>
        <dbReference type="EC" id="4.3.2.3"/>
    </reaction>
</comment>
<dbReference type="Pfam" id="PF04115">
    <property type="entry name" value="Ureidogly_lyase"/>
    <property type="match status" value="1"/>
</dbReference>
<dbReference type="SUPFAM" id="SSF51182">
    <property type="entry name" value="RmlC-like cupins"/>
    <property type="match status" value="1"/>
</dbReference>
<proteinExistence type="predicted"/>
<dbReference type="GO" id="GO:0050385">
    <property type="term" value="F:ureidoglycolate lyase activity"/>
    <property type="evidence" value="ECO:0007669"/>
    <property type="project" value="UniProtKB-EC"/>
</dbReference>
<name>A0ABZ3EXT2_9FIRM</name>
<sequence length="165" mass="18632">MRKIKAVPISAENFRPYGSFVNALEPDGNCFPGEESCFYPDPVTLSVSGKEQIAFSPLTVNRPDRMEVTKAEYHDWTGEGILFLDDDAVMHVAPPSKREVVPQKTEAFIVPKGTIVKLNTGVWHLSPYPVHNDVLHLLIVMPERVYANDCILCDFPQEEYIEIEL</sequence>
<dbReference type="EC" id="4.3.2.3" evidence="5"/>
<dbReference type="EMBL" id="CP146256">
    <property type="protein sequence ID" value="XAH75054.1"/>
    <property type="molecule type" value="Genomic_DNA"/>
</dbReference>
<evidence type="ECO:0000256" key="4">
    <source>
        <dbReference type="ARBA" id="ARBA00047684"/>
    </source>
</evidence>
<keyword evidence="2" id="KW-0659">Purine metabolism</keyword>
<dbReference type="InterPro" id="IPR024060">
    <property type="entry name" value="Ureidoglycolate_lyase_dom_sf"/>
</dbReference>
<evidence type="ECO:0000256" key="1">
    <source>
        <dbReference type="ARBA" id="ARBA00011738"/>
    </source>
</evidence>
<dbReference type="RefSeq" id="WP_342758621.1">
    <property type="nucleotide sequence ID" value="NZ_CP146256.1"/>
</dbReference>
<dbReference type="InterPro" id="IPR011051">
    <property type="entry name" value="RmlC_Cupin_sf"/>
</dbReference>
<dbReference type="Gene3D" id="2.60.120.480">
    <property type="entry name" value="Ureidoglycolate hydrolase"/>
    <property type="match status" value="1"/>
</dbReference>